<evidence type="ECO:0000256" key="4">
    <source>
        <dbReference type="ARBA" id="ARBA00022723"/>
    </source>
</evidence>
<evidence type="ECO:0000313" key="12">
    <source>
        <dbReference type="EMBL" id="KAJ0395441.1"/>
    </source>
</evidence>
<dbReference type="GO" id="GO:0061733">
    <property type="term" value="F:protein-lysine-acetyltransferase activity"/>
    <property type="evidence" value="ECO:0007669"/>
    <property type="project" value="TreeGrafter"/>
</dbReference>
<dbReference type="SUPFAM" id="SSF55729">
    <property type="entry name" value="Acyl-CoA N-acyltransferases (Nat)"/>
    <property type="match status" value="1"/>
</dbReference>
<dbReference type="GO" id="GO:0008270">
    <property type="term" value="F:zinc ion binding"/>
    <property type="evidence" value="ECO:0007669"/>
    <property type="project" value="UniProtKB-KW"/>
</dbReference>
<comment type="similarity">
    <text evidence="2">Belongs to the acetyltransferase family. ECO subfamily.</text>
</comment>
<evidence type="ECO:0000256" key="1">
    <source>
        <dbReference type="ARBA" id="ARBA00004123"/>
    </source>
</evidence>
<keyword evidence="3" id="KW-0808">Transferase</keyword>
<keyword evidence="8" id="KW-0131">Cell cycle</keyword>
<dbReference type="EMBL" id="JAKCXM010000345">
    <property type="protein sequence ID" value="KAJ0395441.1"/>
    <property type="molecule type" value="Genomic_DNA"/>
</dbReference>
<evidence type="ECO:0000256" key="5">
    <source>
        <dbReference type="ARBA" id="ARBA00022771"/>
    </source>
</evidence>
<evidence type="ECO:0000259" key="11">
    <source>
        <dbReference type="PROSITE" id="PS51186"/>
    </source>
</evidence>
<proteinExistence type="inferred from homology"/>
<evidence type="ECO:0000256" key="10">
    <source>
        <dbReference type="SAM" id="MobiDB-lite"/>
    </source>
</evidence>
<keyword evidence="7" id="KW-0539">Nucleus</keyword>
<dbReference type="InterPro" id="IPR028005">
    <property type="entry name" value="AcTrfase_ESCO_Znf_dom"/>
</dbReference>
<feature type="region of interest" description="Disordered" evidence="10">
    <location>
        <begin position="17"/>
        <end position="36"/>
    </location>
</feature>
<keyword evidence="13" id="KW-1185">Reference proteome</keyword>
<reference evidence="12" key="1">
    <citation type="submission" date="2021-12" db="EMBL/GenBank/DDBJ databases">
        <title>Prjna785345.</title>
        <authorList>
            <person name="Rujirawat T."/>
            <person name="Krajaejun T."/>
        </authorList>
    </citation>
    <scope>NUCLEOTIDE SEQUENCE</scope>
    <source>
        <strain evidence="12">Pi057C3</strain>
    </source>
</reference>
<dbReference type="GO" id="GO:0005634">
    <property type="term" value="C:nucleus"/>
    <property type="evidence" value="ECO:0007669"/>
    <property type="project" value="UniProtKB-SubCell"/>
</dbReference>
<dbReference type="InterPro" id="IPR028009">
    <property type="entry name" value="ESCO_Acetyltransf_dom"/>
</dbReference>
<dbReference type="Proteomes" id="UP001209570">
    <property type="component" value="Unassembled WGS sequence"/>
</dbReference>
<comment type="subcellular location">
    <subcellularLocation>
        <location evidence="1">Nucleus</location>
    </subcellularLocation>
</comment>
<comment type="caution">
    <text evidence="12">The sequence shown here is derived from an EMBL/GenBank/DDBJ whole genome shotgun (WGS) entry which is preliminary data.</text>
</comment>
<evidence type="ECO:0000256" key="9">
    <source>
        <dbReference type="ARBA" id="ARBA00023315"/>
    </source>
</evidence>
<keyword evidence="6" id="KW-0862">Zinc</keyword>
<organism evidence="12 13">
    <name type="scientific">Pythium insidiosum</name>
    <name type="common">Pythiosis disease agent</name>
    <dbReference type="NCBI Taxonomy" id="114742"/>
    <lineage>
        <taxon>Eukaryota</taxon>
        <taxon>Sar</taxon>
        <taxon>Stramenopiles</taxon>
        <taxon>Oomycota</taxon>
        <taxon>Peronosporomycetes</taxon>
        <taxon>Pythiales</taxon>
        <taxon>Pythiaceae</taxon>
        <taxon>Pythium</taxon>
    </lineage>
</organism>
<accession>A0AAD5Q7X3</accession>
<dbReference type="Gene3D" id="3.40.630.30">
    <property type="match status" value="1"/>
</dbReference>
<evidence type="ECO:0000256" key="7">
    <source>
        <dbReference type="ARBA" id="ARBA00023242"/>
    </source>
</evidence>
<dbReference type="InterPro" id="IPR000182">
    <property type="entry name" value="GNAT_dom"/>
</dbReference>
<name>A0AAD5Q7X3_PYTIN</name>
<evidence type="ECO:0000256" key="3">
    <source>
        <dbReference type="ARBA" id="ARBA00022679"/>
    </source>
</evidence>
<dbReference type="InterPro" id="IPR016181">
    <property type="entry name" value="Acyl_CoA_acyltransferase"/>
</dbReference>
<dbReference type="PANTHER" id="PTHR45884">
    <property type="entry name" value="N-ACETYLTRANSFERASE ECO"/>
    <property type="match status" value="1"/>
</dbReference>
<feature type="domain" description="N-acetyltransferase" evidence="11">
    <location>
        <begin position="154"/>
        <end position="301"/>
    </location>
</feature>
<dbReference type="AlphaFoldDB" id="A0AAD5Q7X3"/>
<dbReference type="GO" id="GO:0000785">
    <property type="term" value="C:chromatin"/>
    <property type="evidence" value="ECO:0007669"/>
    <property type="project" value="TreeGrafter"/>
</dbReference>
<dbReference type="Pfam" id="PF13880">
    <property type="entry name" value="Acetyltransf_13"/>
    <property type="match status" value="1"/>
</dbReference>
<protein>
    <recommendedName>
        <fullName evidence="11">N-acetyltransferase domain-containing protein</fullName>
    </recommendedName>
</protein>
<dbReference type="PANTHER" id="PTHR45884:SF2">
    <property type="entry name" value="N-ACETYLTRANSFERASE ECO"/>
    <property type="match status" value="1"/>
</dbReference>
<sequence length="304" mass="33970">MMDVNEALMRRGKITPVKRKRVAASKKVPSRPTGTMTLMRFSRPLDELSFPTQAPSTSRPTSPLRSQIAAPSEACYSSPQATVPTTQAYIDLGQKGFGRHTTCSKCGLLYTVGEEEDEREHRRFCGIVSKGITMSKWKSERLVCSFPDDDARIIEIRSGDAPLHIKKLMEVKELLDDALGVVETDVFLQRGHFLFVKGRQIVGCINVERISHGFKLDPQETTTLNPDARAPAVVGVCQLWVHPDHRHRRIATRLVDAVRHKFVYGLVVPKTRVAFGQPTRNGLAFATRYMAPQQVLVYDAPTSS</sequence>
<gene>
    <name evidence="12" type="ORF">P43SY_007766</name>
</gene>
<dbReference type="PROSITE" id="PS51186">
    <property type="entry name" value="GNAT"/>
    <property type="match status" value="1"/>
</dbReference>
<dbReference type="GO" id="GO:0007064">
    <property type="term" value="P:mitotic sister chromatid cohesion"/>
    <property type="evidence" value="ECO:0007669"/>
    <property type="project" value="TreeGrafter"/>
</dbReference>
<evidence type="ECO:0000256" key="2">
    <source>
        <dbReference type="ARBA" id="ARBA00005816"/>
    </source>
</evidence>
<evidence type="ECO:0000256" key="6">
    <source>
        <dbReference type="ARBA" id="ARBA00022833"/>
    </source>
</evidence>
<dbReference type="Pfam" id="PF13878">
    <property type="entry name" value="zf-C2H2_3"/>
    <property type="match status" value="1"/>
</dbReference>
<keyword evidence="9" id="KW-0012">Acyltransferase</keyword>
<keyword evidence="5" id="KW-0863">Zinc-finger</keyword>
<evidence type="ECO:0000313" key="13">
    <source>
        <dbReference type="Proteomes" id="UP001209570"/>
    </source>
</evidence>
<evidence type="ECO:0000256" key="8">
    <source>
        <dbReference type="ARBA" id="ARBA00023306"/>
    </source>
</evidence>
<keyword evidence="4" id="KW-0479">Metal-binding</keyword>
<dbReference type="CDD" id="cd04301">
    <property type="entry name" value="NAT_SF"/>
    <property type="match status" value="1"/>
</dbReference>